<keyword evidence="1" id="KW-1133">Transmembrane helix</keyword>
<keyword evidence="1" id="KW-0812">Transmembrane</keyword>
<evidence type="ECO:0000313" key="2">
    <source>
        <dbReference type="EMBL" id="JAD68701.1"/>
    </source>
</evidence>
<feature type="transmembrane region" description="Helical" evidence="1">
    <location>
        <begin position="45"/>
        <end position="67"/>
    </location>
</feature>
<accession>A0A0A9BZG6</accession>
<dbReference type="EMBL" id="GBRH01229194">
    <property type="protein sequence ID" value="JAD68701.1"/>
    <property type="molecule type" value="Transcribed_RNA"/>
</dbReference>
<organism evidence="2">
    <name type="scientific">Arundo donax</name>
    <name type="common">Giant reed</name>
    <name type="synonym">Donax arundinaceus</name>
    <dbReference type="NCBI Taxonomy" id="35708"/>
    <lineage>
        <taxon>Eukaryota</taxon>
        <taxon>Viridiplantae</taxon>
        <taxon>Streptophyta</taxon>
        <taxon>Embryophyta</taxon>
        <taxon>Tracheophyta</taxon>
        <taxon>Spermatophyta</taxon>
        <taxon>Magnoliopsida</taxon>
        <taxon>Liliopsida</taxon>
        <taxon>Poales</taxon>
        <taxon>Poaceae</taxon>
        <taxon>PACMAD clade</taxon>
        <taxon>Arundinoideae</taxon>
        <taxon>Arundineae</taxon>
        <taxon>Arundo</taxon>
    </lineage>
</organism>
<reference evidence="2" key="2">
    <citation type="journal article" date="2015" name="Data Brief">
        <title>Shoot transcriptome of the giant reed, Arundo donax.</title>
        <authorList>
            <person name="Barrero R.A."/>
            <person name="Guerrero F.D."/>
            <person name="Moolhuijzen P."/>
            <person name="Goolsby J.A."/>
            <person name="Tidwell J."/>
            <person name="Bellgard S.E."/>
            <person name="Bellgard M.I."/>
        </authorList>
    </citation>
    <scope>NUCLEOTIDE SEQUENCE</scope>
    <source>
        <tissue evidence="2">Shoot tissue taken approximately 20 cm above the soil surface</tissue>
    </source>
</reference>
<name>A0A0A9BZG6_ARUDO</name>
<proteinExistence type="predicted"/>
<dbReference type="AlphaFoldDB" id="A0A0A9BZG6"/>
<sequence length="98" mass="11711">MMVKVHTLMELMLWRKTCMKMKLLNYPILLPLRWSRNLEEMLTMNLLLLTPVIPLWHVLLRMIILTAESMGTKWSKKIAYRQNGHPSMTQHLLQKIQV</sequence>
<keyword evidence="1" id="KW-0472">Membrane</keyword>
<reference evidence="2" key="1">
    <citation type="submission" date="2014-09" db="EMBL/GenBank/DDBJ databases">
        <authorList>
            <person name="Magalhaes I.L.F."/>
            <person name="Oliveira U."/>
            <person name="Santos F.R."/>
            <person name="Vidigal T.H.D.A."/>
            <person name="Brescovit A.D."/>
            <person name="Santos A.J."/>
        </authorList>
    </citation>
    <scope>NUCLEOTIDE SEQUENCE</scope>
    <source>
        <tissue evidence="2">Shoot tissue taken approximately 20 cm above the soil surface</tissue>
    </source>
</reference>
<evidence type="ECO:0000256" key="1">
    <source>
        <dbReference type="SAM" id="Phobius"/>
    </source>
</evidence>
<protein>
    <submittedName>
        <fullName evidence="2">Uncharacterized protein</fullName>
    </submittedName>
</protein>